<keyword evidence="5" id="KW-1185">Reference proteome</keyword>
<dbReference type="GO" id="GO:0030267">
    <property type="term" value="F:glyoxylate reductase (NADPH) activity"/>
    <property type="evidence" value="ECO:0007669"/>
    <property type="project" value="TreeGrafter"/>
</dbReference>
<dbReference type="AlphaFoldDB" id="A0AAV2RH59"/>
<feature type="domain" description="D-isomer specific 2-hydroxyacid dehydrogenase NAD-binding" evidence="2">
    <location>
        <begin position="164"/>
        <end position="267"/>
    </location>
</feature>
<reference evidence="4 5" key="1">
    <citation type="submission" date="2024-05" db="EMBL/GenBank/DDBJ databases">
        <authorList>
            <person name="Wallberg A."/>
        </authorList>
    </citation>
    <scope>NUCLEOTIDE SEQUENCE [LARGE SCALE GENOMIC DNA]</scope>
</reference>
<evidence type="ECO:0000259" key="3">
    <source>
        <dbReference type="Pfam" id="PF03184"/>
    </source>
</evidence>
<dbReference type="InterPro" id="IPR004875">
    <property type="entry name" value="DDE_SF_endonuclease_dom"/>
</dbReference>
<dbReference type="GO" id="GO:0005829">
    <property type="term" value="C:cytosol"/>
    <property type="evidence" value="ECO:0007669"/>
    <property type="project" value="TreeGrafter"/>
</dbReference>
<dbReference type="InterPro" id="IPR050223">
    <property type="entry name" value="D-isomer_2-hydroxyacid_DH"/>
</dbReference>
<proteinExistence type="predicted"/>
<dbReference type="GO" id="GO:0008465">
    <property type="term" value="F:hydroxypyruvate reductase (NADH) activity"/>
    <property type="evidence" value="ECO:0007669"/>
    <property type="project" value="TreeGrafter"/>
</dbReference>
<dbReference type="SUPFAM" id="SSF51735">
    <property type="entry name" value="NAD(P)-binding Rossmann-fold domains"/>
    <property type="match status" value="1"/>
</dbReference>
<dbReference type="Proteomes" id="UP001497623">
    <property type="component" value="Unassembled WGS sequence"/>
</dbReference>
<feature type="non-terminal residue" evidence="4">
    <location>
        <position position="299"/>
    </location>
</feature>
<evidence type="ECO:0000313" key="5">
    <source>
        <dbReference type="Proteomes" id="UP001497623"/>
    </source>
</evidence>
<dbReference type="EMBL" id="CAXKWB010023604">
    <property type="protein sequence ID" value="CAL4125411.1"/>
    <property type="molecule type" value="Genomic_DNA"/>
</dbReference>
<dbReference type="Pfam" id="PF03184">
    <property type="entry name" value="DDE_1"/>
    <property type="match status" value="1"/>
</dbReference>
<name>A0AAV2RH59_MEGNR</name>
<dbReference type="InterPro" id="IPR006140">
    <property type="entry name" value="D-isomer_DH_NAD-bd"/>
</dbReference>
<comment type="caution">
    <text evidence="4">The sequence shown here is derived from an EMBL/GenBank/DDBJ whole genome shotgun (WGS) entry which is preliminary data.</text>
</comment>
<gene>
    <name evidence="4" type="ORF">MNOR_LOCUS25112</name>
</gene>
<evidence type="ECO:0000256" key="1">
    <source>
        <dbReference type="ARBA" id="ARBA00023002"/>
    </source>
</evidence>
<evidence type="ECO:0000313" key="4">
    <source>
        <dbReference type="EMBL" id="CAL4125411.1"/>
    </source>
</evidence>
<organism evidence="4 5">
    <name type="scientific">Meganyctiphanes norvegica</name>
    <name type="common">Northern krill</name>
    <name type="synonym">Thysanopoda norvegica</name>
    <dbReference type="NCBI Taxonomy" id="48144"/>
    <lineage>
        <taxon>Eukaryota</taxon>
        <taxon>Metazoa</taxon>
        <taxon>Ecdysozoa</taxon>
        <taxon>Arthropoda</taxon>
        <taxon>Crustacea</taxon>
        <taxon>Multicrustacea</taxon>
        <taxon>Malacostraca</taxon>
        <taxon>Eumalacostraca</taxon>
        <taxon>Eucarida</taxon>
        <taxon>Euphausiacea</taxon>
        <taxon>Euphausiidae</taxon>
        <taxon>Meganyctiphanes</taxon>
    </lineage>
</organism>
<protein>
    <recommendedName>
        <fullName evidence="6">D-isomer specific 2-hydroxyacid dehydrogenase NAD-binding domain-containing protein</fullName>
    </recommendedName>
</protein>
<evidence type="ECO:0000259" key="2">
    <source>
        <dbReference type="Pfam" id="PF02826"/>
    </source>
</evidence>
<accession>A0AAV2RH59</accession>
<dbReference type="GO" id="GO:0051287">
    <property type="term" value="F:NAD binding"/>
    <property type="evidence" value="ECO:0007669"/>
    <property type="project" value="InterPro"/>
</dbReference>
<dbReference type="PANTHER" id="PTHR10996">
    <property type="entry name" value="2-HYDROXYACID DEHYDROGENASE-RELATED"/>
    <property type="match status" value="1"/>
</dbReference>
<dbReference type="PANTHER" id="PTHR10996:SF277">
    <property type="entry name" value="GLYOXYLATE REDUCTASE_HYDROXYPYRUVATE REDUCTASE"/>
    <property type="match status" value="1"/>
</dbReference>
<feature type="domain" description="DDE-1" evidence="3">
    <location>
        <begin position="45"/>
        <end position="88"/>
    </location>
</feature>
<keyword evidence="1" id="KW-0560">Oxidoreductase</keyword>
<dbReference type="InterPro" id="IPR036291">
    <property type="entry name" value="NAD(P)-bd_dom_sf"/>
</dbReference>
<sequence length="299" mass="32625">MWKKDYPILREALMLQNWGCSGCVCQIVQKGDCVLKLLVNGGNSLQFLPPNTTSLIHPLDQGILRQMKSGYKKKLMDEATTATTTSLSHSLTVPKMAAKDHMQPVNQPWHICTLCPLLLAGHLTLSLTGNNTITIWLALCSLFNVQNPAGFFLYHSVNGAANASVQKGKFNWFNNIICSPNFITLSAMLRSVMSAMFFSAMFRSVTCVPMIITYNRFGGVIDQDALIAALKSGQIRAAGLDVMTPEPLPTDHELTKLPNCTIIPHIGSAETSTREGMAMLTAENIIAGLEGRPMPANLC</sequence>
<dbReference type="Gene3D" id="3.40.50.720">
    <property type="entry name" value="NAD(P)-binding Rossmann-like Domain"/>
    <property type="match status" value="2"/>
</dbReference>
<evidence type="ECO:0008006" key="6">
    <source>
        <dbReference type="Google" id="ProtNLM"/>
    </source>
</evidence>
<dbReference type="Pfam" id="PF02826">
    <property type="entry name" value="2-Hacid_dh_C"/>
    <property type="match status" value="1"/>
</dbReference>
<dbReference type="GO" id="GO:0003676">
    <property type="term" value="F:nucleic acid binding"/>
    <property type="evidence" value="ECO:0007669"/>
    <property type="project" value="InterPro"/>
</dbReference>